<protein>
    <submittedName>
        <fullName evidence="2">Uncharacterized protein</fullName>
    </submittedName>
</protein>
<dbReference type="EMBL" id="RSCE01000001">
    <property type="protein sequence ID" value="RSH87814.1"/>
    <property type="molecule type" value="Genomic_DNA"/>
</dbReference>
<dbReference type="GeneID" id="39584874"/>
<proteinExistence type="predicted"/>
<evidence type="ECO:0000256" key="1">
    <source>
        <dbReference type="SAM" id="MobiDB-lite"/>
    </source>
</evidence>
<sequence>MSGIDIPDDLMNSAAAANHPAITLLHAAYGGVPLPIDPAHFLLCFNVAREACHSGEAWYYAKELEFFVMQLYIEAIENVQIPEPSRLIRRNDRRSAVPNQDNVVERLRYLNDRAMSGIESMLQPHIRHVIDGDMTDMEGRMRPMGGRHQHNPHSARPQGVLDLPLRANRYRLAPSGAQDNQLRPAPRLAGPFLANQDPGSQLDPPTLTAAEFFLSIDHLVDSMLSYAEPAALAKLMQVNVPFYELAGRLLYTTLTVSGVQLHKFLICNGKESRKAYKKIRLGKSIRNLRAKYKTKEERDSKSVESEDSNPNPPSIPRPPRLHSFAFIRVLSIGSHRGVHCEIYGQELAKLTPNLEVLRIVQGPETPLFLGHYCDHYPCRLLTHLRPRKLVFRNTGDERLPIPGPRRWIVPSSVEEVVVVLPTDEAVYAGTYADSRSHFADSLRGQFTTAIRISLVFCDEWEDIPPKNSKVSRRPSFNFVDTIAEILKEASSSLQDVGPRLSCTQPLVTVYGLETLDLPLTDKLGNSRVSRWAEQCRTHYGTDDPNDLHAVVRNLVLDPDGVFPLSDDQLVRREIEFKTKEEYLGDPELHKGEISAIARWTM</sequence>
<dbReference type="RefSeq" id="XP_028480022.1">
    <property type="nucleotide sequence ID" value="XM_028616165.1"/>
</dbReference>
<reference evidence="2 3" key="1">
    <citation type="submission" date="2018-11" db="EMBL/GenBank/DDBJ databases">
        <title>Genome sequence of Apiotrichum porosum DSM 27194.</title>
        <authorList>
            <person name="Aliyu H."/>
            <person name="Gorte O."/>
            <person name="Ochsenreither K."/>
        </authorList>
    </citation>
    <scope>NUCLEOTIDE SEQUENCE [LARGE SCALE GENOMIC DNA]</scope>
    <source>
        <strain evidence="2 3">DSM 27194</strain>
    </source>
</reference>
<gene>
    <name evidence="2" type="ORF">EHS24_000331</name>
</gene>
<keyword evidence="3" id="KW-1185">Reference proteome</keyword>
<name>A0A427Y9Z7_9TREE</name>
<feature type="compositionally biased region" description="Basic and acidic residues" evidence="1">
    <location>
        <begin position="293"/>
        <end position="304"/>
    </location>
</feature>
<feature type="region of interest" description="Disordered" evidence="1">
    <location>
        <begin position="292"/>
        <end position="319"/>
    </location>
</feature>
<dbReference type="Proteomes" id="UP000279236">
    <property type="component" value="Unassembled WGS sequence"/>
</dbReference>
<accession>A0A427Y9Z7</accession>
<evidence type="ECO:0000313" key="2">
    <source>
        <dbReference type="EMBL" id="RSH87814.1"/>
    </source>
</evidence>
<dbReference type="AlphaFoldDB" id="A0A427Y9Z7"/>
<evidence type="ECO:0000313" key="3">
    <source>
        <dbReference type="Proteomes" id="UP000279236"/>
    </source>
</evidence>
<comment type="caution">
    <text evidence="2">The sequence shown here is derived from an EMBL/GenBank/DDBJ whole genome shotgun (WGS) entry which is preliminary data.</text>
</comment>
<organism evidence="2 3">
    <name type="scientific">Apiotrichum porosum</name>
    <dbReference type="NCBI Taxonomy" id="105984"/>
    <lineage>
        <taxon>Eukaryota</taxon>
        <taxon>Fungi</taxon>
        <taxon>Dikarya</taxon>
        <taxon>Basidiomycota</taxon>
        <taxon>Agaricomycotina</taxon>
        <taxon>Tremellomycetes</taxon>
        <taxon>Trichosporonales</taxon>
        <taxon>Trichosporonaceae</taxon>
        <taxon>Apiotrichum</taxon>
    </lineage>
</organism>